<evidence type="ECO:0000313" key="4">
    <source>
        <dbReference type="Proteomes" id="UP001595556"/>
    </source>
</evidence>
<evidence type="ECO:0000256" key="1">
    <source>
        <dbReference type="SAM" id="MobiDB-lite"/>
    </source>
</evidence>
<dbReference type="InterPro" id="IPR047721">
    <property type="entry name" value="DrmB"/>
</dbReference>
<dbReference type="NCBIfam" id="NF038324">
    <property type="entry name" value="DrmB_fam"/>
    <property type="match status" value="1"/>
</dbReference>
<gene>
    <name evidence="3" type="primary">drmB</name>
    <name evidence="3" type="ORF">ACFOEN_06290</name>
</gene>
<evidence type="ECO:0000313" key="3">
    <source>
        <dbReference type="EMBL" id="MFC3147248.1"/>
    </source>
</evidence>
<dbReference type="InterPro" id="IPR018973">
    <property type="entry name" value="MZB"/>
</dbReference>
<protein>
    <submittedName>
        <fullName evidence="3">DrmB family protein</fullName>
    </submittedName>
</protein>
<proteinExistence type="predicted"/>
<dbReference type="EMBL" id="JBHRTI010000003">
    <property type="protein sequence ID" value="MFC3147248.1"/>
    <property type="molecule type" value="Genomic_DNA"/>
</dbReference>
<name>A0ABV7H3T2_9BURK</name>
<sequence>MVDSELNAGGGAVDGVCAQEHPAKIRGGLMPSSGRFNRPRGRQASPAATAGVQPIGRVRRSQLVSTYGIGSIVDLEKGSFMPMGLDDWESATRLPSLTIGEARLQAQLGVTHFRLPPTAEDLYGLPGRVDASHCIPAVRFPAWHQCPKCNRIGTEGKPFQLSADGTQLECGAHSKPLPTNPVRFVVACRKGHMDDFPWEWWAHRRRDGGICDRPQLELGSRGKSAALGDLYVKCRHCNSSASLGDAFRPDSLGNAGCRGVRPWLHDRQEGCDSPPRVIQRGASNAHFAVIASAISIPPVSEATFQIIDGQWLTLGALPEEAVRPVLASLAATYGVPIDSLVAAYNEKQKIDGNADRTATVDSRAEEYSALSVDRDDPVVGGIVPQFCNSVSPPPEGLRPWFDLVGAVSRLREVRALAGFSRIEPYPVSAEKVAEALRDGAIAPLSKTPRNWLPAAEIRGEGLFLRFRASAIGDWLKANPGLEHRVAKLERRSRMIAEERGYPRGYSITARLLLVHSFAHALIRTISVDCGYSSSALRERLYISEGDSQNPPMNGVLIYTGSPDSEGSLGGLVRLADPHQIEHVVRRAILSARWCGSDPVCIETDPDQSGERISGAACHCCLLLPETACEKFNRELDRTMLVGSADDGGPPGWRGFFADLAE</sequence>
<keyword evidence="4" id="KW-1185">Reference proteome</keyword>
<organism evidence="3 4">
    <name type="scientific">Piscinibacterium candidicorallinum</name>
    <dbReference type="NCBI Taxonomy" id="1793872"/>
    <lineage>
        <taxon>Bacteria</taxon>
        <taxon>Pseudomonadati</taxon>
        <taxon>Pseudomonadota</taxon>
        <taxon>Betaproteobacteria</taxon>
        <taxon>Burkholderiales</taxon>
        <taxon>Piscinibacterium</taxon>
    </lineage>
</organism>
<comment type="caution">
    <text evidence="3">The sequence shown here is derived from an EMBL/GenBank/DDBJ whole genome shotgun (WGS) entry which is preliminary data.</text>
</comment>
<feature type="domain" description="MrfA-like Zn-binding" evidence="2">
    <location>
        <begin position="517"/>
        <end position="621"/>
    </location>
</feature>
<dbReference type="Pfam" id="PF09369">
    <property type="entry name" value="MZB"/>
    <property type="match status" value="1"/>
</dbReference>
<evidence type="ECO:0000259" key="2">
    <source>
        <dbReference type="Pfam" id="PF09369"/>
    </source>
</evidence>
<dbReference type="Proteomes" id="UP001595556">
    <property type="component" value="Unassembled WGS sequence"/>
</dbReference>
<reference evidence="4" key="1">
    <citation type="journal article" date="2019" name="Int. J. Syst. Evol. Microbiol.">
        <title>The Global Catalogue of Microorganisms (GCM) 10K type strain sequencing project: providing services to taxonomists for standard genome sequencing and annotation.</title>
        <authorList>
            <consortium name="The Broad Institute Genomics Platform"/>
            <consortium name="The Broad Institute Genome Sequencing Center for Infectious Disease"/>
            <person name="Wu L."/>
            <person name="Ma J."/>
        </authorList>
    </citation>
    <scope>NUCLEOTIDE SEQUENCE [LARGE SCALE GENOMIC DNA]</scope>
    <source>
        <strain evidence="4">KCTC 52168</strain>
    </source>
</reference>
<dbReference type="RefSeq" id="WP_377302104.1">
    <property type="nucleotide sequence ID" value="NZ_JBHRTI010000003.1"/>
</dbReference>
<accession>A0ABV7H3T2</accession>
<feature type="region of interest" description="Disordered" evidence="1">
    <location>
        <begin position="26"/>
        <end position="52"/>
    </location>
</feature>